<dbReference type="RefSeq" id="WP_190197606.1">
    <property type="nucleotide sequence ID" value="NZ_BMWE01000005.1"/>
</dbReference>
<dbReference type="PROSITE" id="PS50943">
    <property type="entry name" value="HTH_CROC1"/>
    <property type="match status" value="1"/>
</dbReference>
<reference evidence="7" key="1">
    <citation type="journal article" date="2019" name="Int. J. Syst. Evol. Microbiol.">
        <title>The Global Catalogue of Microorganisms (GCM) 10K type strain sequencing project: providing services to taxonomists for standard genome sequencing and annotation.</title>
        <authorList>
            <consortium name="The Broad Institute Genomics Platform"/>
            <consortium name="The Broad Institute Genome Sequencing Center for Infectious Disease"/>
            <person name="Wu L."/>
            <person name="Ma J."/>
        </authorList>
    </citation>
    <scope>NUCLEOTIDE SEQUENCE [LARGE SCALE GENOMIC DNA]</scope>
    <source>
        <strain evidence="7">JCM 4957</strain>
    </source>
</reference>
<dbReference type="PROSITE" id="PS00356">
    <property type="entry name" value="HTH_LACI_1"/>
    <property type="match status" value="1"/>
</dbReference>
<evidence type="ECO:0000313" key="7">
    <source>
        <dbReference type="Proteomes" id="UP000653308"/>
    </source>
</evidence>
<protein>
    <submittedName>
        <fullName evidence="6">LacI family transcriptional regulator</fullName>
    </submittedName>
</protein>
<dbReference type="InterPro" id="IPR010982">
    <property type="entry name" value="Lambda_DNA-bd_dom_sf"/>
</dbReference>
<evidence type="ECO:0000259" key="5">
    <source>
        <dbReference type="PROSITE" id="PS50943"/>
    </source>
</evidence>
<dbReference type="SUPFAM" id="SSF53822">
    <property type="entry name" value="Periplasmic binding protein-like I"/>
    <property type="match status" value="1"/>
</dbReference>
<keyword evidence="2" id="KW-0238">DNA-binding</keyword>
<feature type="domain" description="HTH lacI-type" evidence="4">
    <location>
        <begin position="7"/>
        <end position="61"/>
    </location>
</feature>
<dbReference type="Proteomes" id="UP000653308">
    <property type="component" value="Unassembled WGS sequence"/>
</dbReference>
<dbReference type="SUPFAM" id="SSF47413">
    <property type="entry name" value="lambda repressor-like DNA-binding domains"/>
    <property type="match status" value="1"/>
</dbReference>
<dbReference type="InterPro" id="IPR046335">
    <property type="entry name" value="LacI/GalR-like_sensor"/>
</dbReference>
<keyword evidence="7" id="KW-1185">Reference proteome</keyword>
<dbReference type="PANTHER" id="PTHR30146">
    <property type="entry name" value="LACI-RELATED TRANSCRIPTIONAL REPRESSOR"/>
    <property type="match status" value="1"/>
</dbReference>
<dbReference type="Gene3D" id="3.40.50.2300">
    <property type="match status" value="2"/>
</dbReference>
<comment type="caution">
    <text evidence="6">The sequence shown here is derived from an EMBL/GenBank/DDBJ whole genome shotgun (WGS) entry which is preliminary data.</text>
</comment>
<keyword evidence="3" id="KW-0804">Transcription</keyword>
<evidence type="ECO:0000256" key="2">
    <source>
        <dbReference type="ARBA" id="ARBA00023125"/>
    </source>
</evidence>
<dbReference type="PROSITE" id="PS50932">
    <property type="entry name" value="HTH_LACI_2"/>
    <property type="match status" value="1"/>
</dbReference>
<dbReference type="PANTHER" id="PTHR30146:SF109">
    <property type="entry name" value="HTH-TYPE TRANSCRIPTIONAL REGULATOR GALS"/>
    <property type="match status" value="1"/>
</dbReference>
<keyword evidence="1" id="KW-0805">Transcription regulation</keyword>
<dbReference type="Pfam" id="PF13377">
    <property type="entry name" value="Peripla_BP_3"/>
    <property type="match status" value="1"/>
</dbReference>
<dbReference type="CDD" id="cd06267">
    <property type="entry name" value="PBP1_LacI_sugar_binding-like"/>
    <property type="match status" value="1"/>
</dbReference>
<evidence type="ECO:0000256" key="1">
    <source>
        <dbReference type="ARBA" id="ARBA00023015"/>
    </source>
</evidence>
<dbReference type="InterPro" id="IPR001387">
    <property type="entry name" value="Cro/C1-type_HTH"/>
</dbReference>
<dbReference type="Gene3D" id="1.10.260.40">
    <property type="entry name" value="lambda repressor-like DNA-binding domains"/>
    <property type="match status" value="1"/>
</dbReference>
<evidence type="ECO:0000313" key="6">
    <source>
        <dbReference type="EMBL" id="GGY16081.1"/>
    </source>
</evidence>
<organism evidence="6 7">
    <name type="scientific">Streptomyces djakartensis</name>
    <dbReference type="NCBI Taxonomy" id="68193"/>
    <lineage>
        <taxon>Bacteria</taxon>
        <taxon>Bacillati</taxon>
        <taxon>Actinomycetota</taxon>
        <taxon>Actinomycetes</taxon>
        <taxon>Kitasatosporales</taxon>
        <taxon>Streptomycetaceae</taxon>
        <taxon>Streptomyces</taxon>
    </lineage>
</organism>
<proteinExistence type="predicted"/>
<dbReference type="SMART" id="SM00354">
    <property type="entry name" value="HTH_LACI"/>
    <property type="match status" value="1"/>
</dbReference>
<accession>A0ABQ2ZGT4</accession>
<gene>
    <name evidence="6" type="ORF">GCM10010384_22580</name>
</gene>
<dbReference type="CDD" id="cd01392">
    <property type="entry name" value="HTH_LacI"/>
    <property type="match status" value="1"/>
</dbReference>
<feature type="domain" description="HTH cro/C1-type" evidence="5">
    <location>
        <begin position="8"/>
        <end position="51"/>
    </location>
</feature>
<dbReference type="InterPro" id="IPR000843">
    <property type="entry name" value="HTH_LacI"/>
</dbReference>
<dbReference type="EMBL" id="BMWE01000005">
    <property type="protein sequence ID" value="GGY16081.1"/>
    <property type="molecule type" value="Genomic_DNA"/>
</dbReference>
<dbReference type="Pfam" id="PF00356">
    <property type="entry name" value="LacI"/>
    <property type="match status" value="1"/>
</dbReference>
<evidence type="ECO:0000259" key="4">
    <source>
        <dbReference type="PROSITE" id="PS50932"/>
    </source>
</evidence>
<name>A0ABQ2ZGT4_9ACTN</name>
<evidence type="ECO:0000256" key="3">
    <source>
        <dbReference type="ARBA" id="ARBA00023163"/>
    </source>
</evidence>
<sequence>MAVRQRATIGDVAARAGVGVGTVSRVLNGSRNVSEDTRERVLRTMCDLDYRPNRRARALSTGRTQNVAVMAPFATEPSVVERLRGISRVLQGSDYDLTLLDVATADQRDRQYRAVAAGDRFDALLAISLTPTDDDVKRLARAGLPTVLLDCDHPDLPRVVIDDVRGGMLATRHLLQLGHRRIAFMGEDADERFRFTASARRREGCELALEAYGLALEAPYVRVGPRGRAATHRLTDELLALPERPSAIVTSSDTQALGVLEAASSSGVRIPQDLSVVGFDDLDVAAYVGLTTVRQPLHASGETAARLLLERVGQTLGDPVRKVLELEVVPRRTTTVAGA</sequence>
<dbReference type="InterPro" id="IPR028082">
    <property type="entry name" value="Peripla_BP_I"/>
</dbReference>